<comment type="similarity">
    <text evidence="2">Belongs to the bacterial solute-binding protein 1 family.</text>
</comment>
<evidence type="ECO:0000256" key="3">
    <source>
        <dbReference type="SAM" id="SignalP"/>
    </source>
</evidence>
<comment type="caution">
    <text evidence="4">The sequence shown here is derived from an EMBL/GenBank/DDBJ whole genome shotgun (WGS) entry which is preliminary data.</text>
</comment>
<protein>
    <submittedName>
        <fullName evidence="4">Extracellular solute-binding protein</fullName>
    </submittedName>
</protein>
<evidence type="ECO:0000256" key="1">
    <source>
        <dbReference type="ARBA" id="ARBA00004418"/>
    </source>
</evidence>
<dbReference type="Proteomes" id="UP001206572">
    <property type="component" value="Unassembled WGS sequence"/>
</dbReference>
<proteinExistence type="inferred from homology"/>
<dbReference type="InterPro" id="IPR050490">
    <property type="entry name" value="Bact_solute-bd_prot1"/>
</dbReference>
<keyword evidence="3" id="KW-0732">Signal</keyword>
<dbReference type="InterPro" id="IPR006059">
    <property type="entry name" value="SBP"/>
</dbReference>
<feature type="signal peptide" evidence="3">
    <location>
        <begin position="1"/>
        <end position="25"/>
    </location>
</feature>
<dbReference type="PANTHER" id="PTHR43649:SF14">
    <property type="entry name" value="BLR3389 PROTEIN"/>
    <property type="match status" value="1"/>
</dbReference>
<comment type="subcellular location">
    <subcellularLocation>
        <location evidence="1">Periplasm</location>
    </subcellularLocation>
</comment>
<accession>A0ABT2ARH9</accession>
<keyword evidence="5" id="KW-1185">Reference proteome</keyword>
<evidence type="ECO:0000313" key="4">
    <source>
        <dbReference type="EMBL" id="MCS0598859.1"/>
    </source>
</evidence>
<feature type="chain" id="PRO_5046625315" evidence="3">
    <location>
        <begin position="26"/>
        <end position="431"/>
    </location>
</feature>
<gene>
    <name evidence="4" type="ORF">NX780_21170</name>
</gene>
<dbReference type="Gene3D" id="3.40.190.10">
    <property type="entry name" value="Periplasmic binding protein-like II"/>
    <property type="match status" value="1"/>
</dbReference>
<organism evidence="4 5">
    <name type="scientific">Massilia agri</name>
    <dbReference type="NCBI Taxonomy" id="1886785"/>
    <lineage>
        <taxon>Bacteria</taxon>
        <taxon>Pseudomonadati</taxon>
        <taxon>Pseudomonadota</taxon>
        <taxon>Betaproteobacteria</taxon>
        <taxon>Burkholderiales</taxon>
        <taxon>Oxalobacteraceae</taxon>
        <taxon>Telluria group</taxon>
        <taxon>Massilia</taxon>
    </lineage>
</organism>
<dbReference type="SUPFAM" id="SSF53850">
    <property type="entry name" value="Periplasmic binding protein-like II"/>
    <property type="match status" value="1"/>
</dbReference>
<dbReference type="PANTHER" id="PTHR43649">
    <property type="entry name" value="ARABINOSE-BINDING PROTEIN-RELATED"/>
    <property type="match status" value="1"/>
</dbReference>
<dbReference type="RefSeq" id="WP_258829863.1">
    <property type="nucleotide sequence ID" value="NZ_JANUHA010000019.1"/>
</dbReference>
<dbReference type="EMBL" id="JANUHA010000019">
    <property type="protein sequence ID" value="MCS0598859.1"/>
    <property type="molecule type" value="Genomic_DNA"/>
</dbReference>
<dbReference type="Pfam" id="PF13416">
    <property type="entry name" value="SBP_bac_8"/>
    <property type="match status" value="1"/>
</dbReference>
<sequence>MTPLAWRLAGAVLALLLSAPTAARAQVEVRMWTLLSGGDGARMSDLVRRFNASQREVRVVSTTLKWGEPFYTKLITSSVVGAGPDIATVHLSRMTNLAGGGVLRPIAPHELQDAGLAPGDFYPRQWQKSQHAGKTYAIPLDLHPLVLYYNKTLVGRAGLLDAAGVLKPIEGFDALTHAFRAVRQATGRPGMTMESSQSSYAIWRLWITMLAQRNAPLIENGRFAYGPAGVDSLARISNWFKAGYAQPGLDYAASTSQFMGGNAGFMINGVWEVPEMVRATRQGTLGFEYGIVPLPRMFGNDSVWADSHAFAIPANEGRPMSQQKARAVMRFIAFVSKNSLGWAEGGHVLAYRPVAESPAARALQPNAAYAEVPRHVIYDPDAWYMGAAGPLEAMASKYLPAALSSQLSPGQALRMFETEAARLIRKRPPRY</sequence>
<evidence type="ECO:0000313" key="5">
    <source>
        <dbReference type="Proteomes" id="UP001206572"/>
    </source>
</evidence>
<name>A0ABT2ARH9_9BURK</name>
<evidence type="ECO:0000256" key="2">
    <source>
        <dbReference type="ARBA" id="ARBA00008520"/>
    </source>
</evidence>
<reference evidence="4 5" key="1">
    <citation type="submission" date="2022-08" db="EMBL/GenBank/DDBJ databases">
        <title>Reclassification of Massilia species as members of the genera Telluria, Duganella, Pseudoduganella, Mokoshia gen. nov. and Zemynaea gen. nov. using orthogonal and non-orthogonal genome-based approaches.</title>
        <authorList>
            <person name="Bowman J.P."/>
        </authorList>
    </citation>
    <scope>NUCLEOTIDE SEQUENCE [LARGE SCALE GENOMIC DNA]</scope>
    <source>
        <strain evidence="4 5">JCM 31661</strain>
    </source>
</reference>